<keyword evidence="1" id="KW-0732">Signal</keyword>
<dbReference type="Proteomes" id="UP000822688">
    <property type="component" value="Chromosome V"/>
</dbReference>
<proteinExistence type="predicted"/>
<protein>
    <submittedName>
        <fullName evidence="2">Uncharacterized protein</fullName>
    </submittedName>
</protein>
<reference evidence="2" key="1">
    <citation type="submission" date="2020-06" db="EMBL/GenBank/DDBJ databases">
        <title>WGS assembly of Ceratodon purpureus strain R40.</title>
        <authorList>
            <person name="Carey S.B."/>
            <person name="Jenkins J."/>
            <person name="Shu S."/>
            <person name="Lovell J.T."/>
            <person name="Sreedasyam A."/>
            <person name="Maumus F."/>
            <person name="Tiley G.P."/>
            <person name="Fernandez-Pozo N."/>
            <person name="Barry K."/>
            <person name="Chen C."/>
            <person name="Wang M."/>
            <person name="Lipzen A."/>
            <person name="Daum C."/>
            <person name="Saski C.A."/>
            <person name="Payton A.C."/>
            <person name="Mcbreen J.C."/>
            <person name="Conrad R.E."/>
            <person name="Kollar L.M."/>
            <person name="Olsson S."/>
            <person name="Huttunen S."/>
            <person name="Landis J.B."/>
            <person name="Wickett N.J."/>
            <person name="Johnson M.G."/>
            <person name="Rensing S.A."/>
            <person name="Grimwood J."/>
            <person name="Schmutz J."/>
            <person name="Mcdaniel S.F."/>
        </authorList>
    </citation>
    <scope>NUCLEOTIDE SEQUENCE</scope>
    <source>
        <strain evidence="2">R40</strain>
    </source>
</reference>
<evidence type="ECO:0000313" key="3">
    <source>
        <dbReference type="Proteomes" id="UP000822688"/>
    </source>
</evidence>
<evidence type="ECO:0000313" key="2">
    <source>
        <dbReference type="EMBL" id="KAG0571541.1"/>
    </source>
</evidence>
<comment type="caution">
    <text evidence="2">The sequence shown here is derived from an EMBL/GenBank/DDBJ whole genome shotgun (WGS) entry which is preliminary data.</text>
</comment>
<feature type="signal peptide" evidence="1">
    <location>
        <begin position="1"/>
        <end position="29"/>
    </location>
</feature>
<feature type="chain" id="PRO_5035740491" evidence="1">
    <location>
        <begin position="30"/>
        <end position="60"/>
    </location>
</feature>
<dbReference type="EMBL" id="CM026426">
    <property type="protein sequence ID" value="KAG0571541.1"/>
    <property type="molecule type" value="Genomic_DNA"/>
</dbReference>
<organism evidence="2 3">
    <name type="scientific">Ceratodon purpureus</name>
    <name type="common">Fire moss</name>
    <name type="synonym">Dicranum purpureum</name>
    <dbReference type="NCBI Taxonomy" id="3225"/>
    <lineage>
        <taxon>Eukaryota</taxon>
        <taxon>Viridiplantae</taxon>
        <taxon>Streptophyta</taxon>
        <taxon>Embryophyta</taxon>
        <taxon>Bryophyta</taxon>
        <taxon>Bryophytina</taxon>
        <taxon>Bryopsida</taxon>
        <taxon>Dicranidae</taxon>
        <taxon>Pseudoditrichales</taxon>
        <taxon>Ditrichaceae</taxon>
        <taxon>Ceratodon</taxon>
    </lineage>
</organism>
<name>A0A8T0HL44_CERPU</name>
<evidence type="ECO:0000256" key="1">
    <source>
        <dbReference type="SAM" id="SignalP"/>
    </source>
</evidence>
<keyword evidence="3" id="KW-1185">Reference proteome</keyword>
<accession>A0A8T0HL44</accession>
<dbReference type="AlphaFoldDB" id="A0A8T0HL44"/>
<gene>
    <name evidence="2" type="ORF">KC19_VG020400</name>
</gene>
<sequence length="60" mass="7284">MFHLFHIELQGKKRLFLVFGLLVLRKGLGSRNVYESCYMDNTRNIEYRMKGQERTPKEYQ</sequence>